<reference evidence="2 3" key="1">
    <citation type="submission" date="2019-05" db="EMBL/GenBank/DDBJ databases">
        <title>We sequenced the genome of Paenibacillus hemerocallicola KCTC 33185 for further insight into its adaptation and study the phylogeny of Paenibacillus.</title>
        <authorList>
            <person name="Narsing Rao M.P."/>
        </authorList>
    </citation>
    <scope>NUCLEOTIDE SEQUENCE [LARGE SCALE GENOMIC DNA]</scope>
    <source>
        <strain evidence="2 3">KCTC 33185</strain>
    </source>
</reference>
<dbReference type="InterPro" id="IPR042070">
    <property type="entry name" value="PucR_C-HTH_sf"/>
</dbReference>
<evidence type="ECO:0000259" key="1">
    <source>
        <dbReference type="Pfam" id="PF13556"/>
    </source>
</evidence>
<name>A0A5C4SY91_9BACL</name>
<dbReference type="Proteomes" id="UP000307943">
    <property type="component" value="Unassembled WGS sequence"/>
</dbReference>
<dbReference type="EMBL" id="VDCQ01000077">
    <property type="protein sequence ID" value="TNJ61069.1"/>
    <property type="molecule type" value="Genomic_DNA"/>
</dbReference>
<dbReference type="PANTHER" id="PTHR33744">
    <property type="entry name" value="CARBOHYDRATE DIACID REGULATOR"/>
    <property type="match status" value="1"/>
</dbReference>
<comment type="caution">
    <text evidence="2">The sequence shown here is derived from an EMBL/GenBank/DDBJ whole genome shotgun (WGS) entry which is preliminary data.</text>
</comment>
<dbReference type="Pfam" id="PF13556">
    <property type="entry name" value="HTH_30"/>
    <property type="match status" value="1"/>
</dbReference>
<dbReference type="InterPro" id="IPR051448">
    <property type="entry name" value="CdaR-like_regulators"/>
</dbReference>
<sequence length="361" mass="41675">MQWDRIKQQLEQILGTEFRRGRVPAAKWNLSVESDAGKSRILDGRYHFFLYKDGGHIQAVSVDEPMLTPSEKQLVELMLEAYRTQEKRSVTPVHSEDERKSHLIRTWIAQQLEQGIFDAELPDTLAANFALYTPKIPLLVYGDYSDQRKATYQDLKKLLESFFDGEIVLIPLLDKEWLILGPESLLQEGGEGEEETAEDMLASLGDALHEMLVTEWVGECHIAVDYPLPPTKSLLASVSKLREAMTLGRTYRVADNIHMPWRLQLEKLLHPIGEEQKQLFLERVLKRMDLLKDVEMMTTLEQFIALDCSVSDTAKKLFIHRNTLLYRLDKFKQETGLDVRTFRHAVLVHVALLLYKVTKRT</sequence>
<organism evidence="2 3">
    <name type="scientific">Paenibacillus hemerocallicola</name>
    <dbReference type="NCBI Taxonomy" id="1172614"/>
    <lineage>
        <taxon>Bacteria</taxon>
        <taxon>Bacillati</taxon>
        <taxon>Bacillota</taxon>
        <taxon>Bacilli</taxon>
        <taxon>Bacillales</taxon>
        <taxon>Paenibacillaceae</taxon>
        <taxon>Paenibacillus</taxon>
    </lineage>
</organism>
<dbReference type="OrthoDB" id="9792148at2"/>
<accession>A0A5C4SY91</accession>
<protein>
    <submittedName>
        <fullName evidence="2">PucR family transcriptional regulator</fullName>
    </submittedName>
</protein>
<dbReference type="PANTHER" id="PTHR33744:SF15">
    <property type="entry name" value="CARBOHYDRATE DIACID REGULATOR"/>
    <property type="match status" value="1"/>
</dbReference>
<dbReference type="Gene3D" id="1.10.10.2840">
    <property type="entry name" value="PucR C-terminal helix-turn-helix domain"/>
    <property type="match status" value="1"/>
</dbReference>
<dbReference type="AlphaFoldDB" id="A0A5C4SY91"/>
<gene>
    <name evidence="2" type="ORF">FE784_34765</name>
</gene>
<dbReference type="SUPFAM" id="SSF46689">
    <property type="entry name" value="Homeodomain-like"/>
    <property type="match status" value="1"/>
</dbReference>
<dbReference type="InterPro" id="IPR009057">
    <property type="entry name" value="Homeodomain-like_sf"/>
</dbReference>
<evidence type="ECO:0000313" key="2">
    <source>
        <dbReference type="EMBL" id="TNJ61069.1"/>
    </source>
</evidence>
<proteinExistence type="predicted"/>
<dbReference type="InterPro" id="IPR025736">
    <property type="entry name" value="PucR_C-HTH_dom"/>
</dbReference>
<keyword evidence="3" id="KW-1185">Reference proteome</keyword>
<feature type="domain" description="PucR C-terminal helix-turn-helix" evidence="1">
    <location>
        <begin position="297"/>
        <end position="353"/>
    </location>
</feature>
<evidence type="ECO:0000313" key="3">
    <source>
        <dbReference type="Proteomes" id="UP000307943"/>
    </source>
</evidence>